<dbReference type="EMBL" id="JAHLOQ010000030">
    <property type="protein sequence ID" value="MBU5336847.1"/>
    <property type="molecule type" value="Genomic_DNA"/>
</dbReference>
<dbReference type="InterPro" id="IPR000424">
    <property type="entry name" value="Primosome_PriB/ssb"/>
</dbReference>
<proteinExistence type="inferred from homology"/>
<evidence type="ECO:0000256" key="2">
    <source>
        <dbReference type="PROSITE-ProRule" id="PRU00252"/>
    </source>
</evidence>
<evidence type="ECO:0000256" key="3">
    <source>
        <dbReference type="RuleBase" id="RU000524"/>
    </source>
</evidence>
<comment type="caution">
    <text evidence="4">The sequence shown here is derived from an EMBL/GenBank/DDBJ whole genome shotgun (WGS) entry which is preliminary data.</text>
</comment>
<evidence type="ECO:0000256" key="1">
    <source>
        <dbReference type="HAMAP-Rule" id="MF_00984"/>
    </source>
</evidence>
<dbReference type="PANTHER" id="PTHR10302:SF27">
    <property type="entry name" value="SINGLE-STRANDED DNA-BINDING PROTEIN"/>
    <property type="match status" value="1"/>
</dbReference>
<comment type="subunit">
    <text evidence="1">Homotetramer.</text>
</comment>
<dbReference type="CDD" id="cd04496">
    <property type="entry name" value="SSB_OBF"/>
    <property type="match status" value="1"/>
</dbReference>
<dbReference type="GO" id="GO:0003677">
    <property type="term" value="F:DNA binding"/>
    <property type="evidence" value="ECO:0007669"/>
    <property type="project" value="UniProtKB-KW"/>
</dbReference>
<dbReference type="InterPro" id="IPR011344">
    <property type="entry name" value="ssDNA-bd"/>
</dbReference>
<reference evidence="4 5" key="1">
    <citation type="submission" date="2021-06" db="EMBL/GenBank/DDBJ databases">
        <authorList>
            <person name="Sun Q."/>
            <person name="Li D."/>
        </authorList>
    </citation>
    <scope>NUCLEOTIDE SEQUENCE [LARGE SCALE GENOMIC DNA]</scope>
    <source>
        <strain evidence="4 5">N19</strain>
    </source>
</reference>
<dbReference type="PANTHER" id="PTHR10302">
    <property type="entry name" value="SINGLE-STRANDED DNA-BINDING PROTEIN"/>
    <property type="match status" value="1"/>
</dbReference>
<organism evidence="4 5">
    <name type="scientific">Intestinibacter bartlettii</name>
    <dbReference type="NCBI Taxonomy" id="261299"/>
    <lineage>
        <taxon>Bacteria</taxon>
        <taxon>Bacillati</taxon>
        <taxon>Bacillota</taxon>
        <taxon>Clostridia</taxon>
        <taxon>Peptostreptococcales</taxon>
        <taxon>Peptostreptococcaceae</taxon>
        <taxon>Intestinibacter</taxon>
    </lineage>
</organism>
<name>A0ABS6DYC9_9FIRM</name>
<dbReference type="RefSeq" id="WP_216570701.1">
    <property type="nucleotide sequence ID" value="NZ_JAHLOQ010000030.1"/>
</dbReference>
<evidence type="ECO:0000313" key="5">
    <source>
        <dbReference type="Proteomes" id="UP001196301"/>
    </source>
</evidence>
<keyword evidence="5" id="KW-1185">Reference proteome</keyword>
<dbReference type="NCBIfam" id="TIGR00621">
    <property type="entry name" value="ssb"/>
    <property type="match status" value="1"/>
</dbReference>
<dbReference type="Pfam" id="PF00436">
    <property type="entry name" value="SSB"/>
    <property type="match status" value="1"/>
</dbReference>
<sequence>MNNVSLVGRLVSDPELKYVNEDRPFCKFRIAVSRNYRNKDGVIQTDFINIDMWGRKAETFCQYSTKGSLIAVEGSLEIRKYIDKNGENRYYTTIKASNFHFLGHKHSELNNSKLFNDEDLFDEVLNENISDLDELTEDQVPF</sequence>
<accession>A0ABS6DYC9</accession>
<gene>
    <name evidence="4" type="ORF">KQI20_10385</name>
</gene>
<dbReference type="HAMAP" id="MF_00984">
    <property type="entry name" value="SSB"/>
    <property type="match status" value="1"/>
</dbReference>
<keyword evidence="1 2" id="KW-0238">DNA-binding</keyword>
<dbReference type="PROSITE" id="PS50935">
    <property type="entry name" value="SSB"/>
    <property type="match status" value="1"/>
</dbReference>
<protein>
    <recommendedName>
        <fullName evidence="1 3">Single-stranded DNA-binding protein</fullName>
        <shortName evidence="1">SSB</shortName>
    </recommendedName>
</protein>
<comment type="caution">
    <text evidence="1">Lacks conserved residue(s) required for the propagation of feature annotation.</text>
</comment>
<dbReference type="Proteomes" id="UP001196301">
    <property type="component" value="Unassembled WGS sequence"/>
</dbReference>
<evidence type="ECO:0000313" key="4">
    <source>
        <dbReference type="EMBL" id="MBU5336847.1"/>
    </source>
</evidence>